<organism evidence="1 2">
    <name type="scientific">Heterobasidion irregulare (strain TC 32-1)</name>
    <dbReference type="NCBI Taxonomy" id="747525"/>
    <lineage>
        <taxon>Eukaryota</taxon>
        <taxon>Fungi</taxon>
        <taxon>Dikarya</taxon>
        <taxon>Basidiomycota</taxon>
        <taxon>Agaricomycotina</taxon>
        <taxon>Agaricomycetes</taxon>
        <taxon>Russulales</taxon>
        <taxon>Bondarzewiaceae</taxon>
        <taxon>Heterobasidion</taxon>
        <taxon>Heterobasidion annosum species complex</taxon>
    </lineage>
</organism>
<dbReference type="eggNOG" id="ENOG502SIM9">
    <property type="taxonomic scope" value="Eukaryota"/>
</dbReference>
<dbReference type="SUPFAM" id="SSF52047">
    <property type="entry name" value="RNI-like"/>
    <property type="match status" value="1"/>
</dbReference>
<name>W4KN17_HETIT</name>
<accession>W4KN17</accession>
<sequence>MGPSILRDAEVTRKLLEYVLDSQNGKRSLSRMARTCKALCEPALNLLWREMDSLIPLISLFPNHLFKRTRRPGLGLAAMPVEEDWNRLIAYGQRVRRLTYDESAKSISPSIFPVLEEHRPRTYILPNLTTLIWRVETPAGLDRCQLFMNPDLQGLVLEIGTRFPQLATFFTDLSLHTRLTSLSVVSPTNLPDDFPRLLAPQTDLEKLSLVAPGALSPGVGKWAASLPALRSLQVDLTGRSTIAVEGFFDDIESRSGYSTPGSPNAGEDIDFSSIRRSTLKLTGDRAPIRGAFIPLRHLHLTGEVANVVVFLRHVASPVSQMDLVIEDPFDKADWQDLCILLSQSFGDSLQSLRVSASGASRFADLVRSTSRGELAAKRLSLDSLSTLPALVRLDIDLPESVIFHNSDIAKLAEACPNIEILRLCPVARFPISAGPPKVTLEGLAHLTANCRRLHTIAIAVNGQPGSNEIFEIPASSRSLLRLHVGHSWVRDPLQVTILLSHLAPYLDSFKWFHEKNRPGFIETHAQGWARVAEMLPHLQSLRLVERRAAAQQVPDPPAKVNKAVDATPLVVSRGMSAVVRTAEAEIQFAPSTMSRFVEAKPAHLSVSVEAIPAVKEQEIDAVPPVFEQSVDATPSVFSQGINAIVETAAKYVDASIYPELKMADTPQRTYYPRLYVPPVVSGAVSLAWKAMVFGPNLMTSRLHDIWSLTPFRVYAHKNEPAREKLANGATETEKGKVGVSKLNGTSNGDISPVCI</sequence>
<evidence type="ECO:0000313" key="2">
    <source>
        <dbReference type="Proteomes" id="UP000030671"/>
    </source>
</evidence>
<dbReference type="Proteomes" id="UP000030671">
    <property type="component" value="Unassembled WGS sequence"/>
</dbReference>
<dbReference type="OrthoDB" id="268763at2759"/>
<keyword evidence="2" id="KW-1185">Reference proteome</keyword>
<dbReference type="AlphaFoldDB" id="W4KN17"/>
<dbReference type="HOGENOM" id="CLU_365696_0_0_1"/>
<proteinExistence type="predicted"/>
<dbReference type="KEGG" id="hir:HETIRDRAFT_30910"/>
<dbReference type="STRING" id="747525.W4KN17"/>
<gene>
    <name evidence="1" type="ORF">HETIRDRAFT_30910</name>
</gene>
<dbReference type="Gene3D" id="3.80.10.10">
    <property type="entry name" value="Ribonuclease Inhibitor"/>
    <property type="match status" value="1"/>
</dbReference>
<dbReference type="EMBL" id="KI925454">
    <property type="protein sequence ID" value="ETW87104.1"/>
    <property type="molecule type" value="Genomic_DNA"/>
</dbReference>
<dbReference type="InterPro" id="IPR032675">
    <property type="entry name" value="LRR_dom_sf"/>
</dbReference>
<evidence type="ECO:0008006" key="3">
    <source>
        <dbReference type="Google" id="ProtNLM"/>
    </source>
</evidence>
<dbReference type="GeneID" id="20669642"/>
<dbReference type="InParanoid" id="W4KN17"/>
<dbReference type="RefSeq" id="XP_009540289.1">
    <property type="nucleotide sequence ID" value="XM_009541994.1"/>
</dbReference>
<protein>
    <recommendedName>
        <fullName evidence="3">F-box domain-containing protein</fullName>
    </recommendedName>
</protein>
<reference evidence="1 2" key="1">
    <citation type="journal article" date="2012" name="New Phytol.">
        <title>Insight into trade-off between wood decay and parasitism from the genome of a fungal forest pathogen.</title>
        <authorList>
            <person name="Olson A."/>
            <person name="Aerts A."/>
            <person name="Asiegbu F."/>
            <person name="Belbahri L."/>
            <person name="Bouzid O."/>
            <person name="Broberg A."/>
            <person name="Canback B."/>
            <person name="Coutinho P.M."/>
            <person name="Cullen D."/>
            <person name="Dalman K."/>
            <person name="Deflorio G."/>
            <person name="van Diepen L.T."/>
            <person name="Dunand C."/>
            <person name="Duplessis S."/>
            <person name="Durling M."/>
            <person name="Gonthier P."/>
            <person name="Grimwood J."/>
            <person name="Fossdal C.G."/>
            <person name="Hansson D."/>
            <person name="Henrissat B."/>
            <person name="Hietala A."/>
            <person name="Himmelstrand K."/>
            <person name="Hoffmeister D."/>
            <person name="Hogberg N."/>
            <person name="James T.Y."/>
            <person name="Karlsson M."/>
            <person name="Kohler A."/>
            <person name="Kues U."/>
            <person name="Lee Y.H."/>
            <person name="Lin Y.C."/>
            <person name="Lind M."/>
            <person name="Lindquist E."/>
            <person name="Lombard V."/>
            <person name="Lucas S."/>
            <person name="Lunden K."/>
            <person name="Morin E."/>
            <person name="Murat C."/>
            <person name="Park J."/>
            <person name="Raffaello T."/>
            <person name="Rouze P."/>
            <person name="Salamov A."/>
            <person name="Schmutz J."/>
            <person name="Solheim H."/>
            <person name="Stahlberg J."/>
            <person name="Velez H."/>
            <person name="de Vries R.P."/>
            <person name="Wiebenga A."/>
            <person name="Woodward S."/>
            <person name="Yakovlev I."/>
            <person name="Garbelotto M."/>
            <person name="Martin F."/>
            <person name="Grigoriev I.V."/>
            <person name="Stenlid J."/>
        </authorList>
    </citation>
    <scope>NUCLEOTIDE SEQUENCE [LARGE SCALE GENOMIC DNA]</scope>
    <source>
        <strain evidence="1 2">TC 32-1</strain>
    </source>
</reference>
<evidence type="ECO:0000313" key="1">
    <source>
        <dbReference type="EMBL" id="ETW87104.1"/>
    </source>
</evidence>